<accession>A0A1J5QGR5</accession>
<name>A0A1J5QGR5_9ZZZZ</name>
<sequence length="195" mass="21846">MNDAGLRHEAQRLNPHLQLAQLYTAYVSEHNTDDELDPIYQSGVVGPIRSRHLDGTNDGEWLDVVSLWSGRGSLGMPLEFVLASPSVADELRTRRQAGDRAFAFIQYVPPDYGPSSVVSPPTNPYVNFADLPDPEQIQGLIYDTGGHYVAYIRVDGVWWLFNDASVSRVEERTMQQLQACERRGVVIVVYQALMP</sequence>
<protein>
    <submittedName>
        <fullName evidence="1">Uncharacterized protein</fullName>
    </submittedName>
</protein>
<proteinExistence type="predicted"/>
<gene>
    <name evidence="1" type="ORF">GALL_416180</name>
</gene>
<dbReference type="Gene3D" id="3.90.70.10">
    <property type="entry name" value="Cysteine proteinases"/>
    <property type="match status" value="1"/>
</dbReference>
<evidence type="ECO:0000313" key="1">
    <source>
        <dbReference type="EMBL" id="OIQ76699.1"/>
    </source>
</evidence>
<comment type="caution">
    <text evidence="1">The sequence shown here is derived from an EMBL/GenBank/DDBJ whole genome shotgun (WGS) entry which is preliminary data.</text>
</comment>
<dbReference type="AlphaFoldDB" id="A0A1J5QGR5"/>
<reference evidence="1" key="1">
    <citation type="submission" date="2016-10" db="EMBL/GenBank/DDBJ databases">
        <title>Sequence of Gallionella enrichment culture.</title>
        <authorList>
            <person name="Poehlein A."/>
            <person name="Muehling M."/>
            <person name="Daniel R."/>
        </authorList>
    </citation>
    <scope>NUCLEOTIDE SEQUENCE</scope>
</reference>
<dbReference type="EMBL" id="MLJW01001797">
    <property type="protein sequence ID" value="OIQ76699.1"/>
    <property type="molecule type" value="Genomic_DNA"/>
</dbReference>
<dbReference type="SUPFAM" id="SSF54001">
    <property type="entry name" value="Cysteine proteinases"/>
    <property type="match status" value="1"/>
</dbReference>
<organism evidence="1">
    <name type="scientific">mine drainage metagenome</name>
    <dbReference type="NCBI Taxonomy" id="410659"/>
    <lineage>
        <taxon>unclassified sequences</taxon>
        <taxon>metagenomes</taxon>
        <taxon>ecological metagenomes</taxon>
    </lineage>
</organism>
<dbReference type="CDD" id="cd02257">
    <property type="entry name" value="Peptidase_C19"/>
    <property type="match status" value="1"/>
</dbReference>
<dbReference type="InterPro" id="IPR038765">
    <property type="entry name" value="Papain-like_cys_pep_sf"/>
</dbReference>